<gene>
    <name evidence="2" type="ordered locus">Nitsa_1189</name>
</gene>
<evidence type="ECO:0000256" key="1">
    <source>
        <dbReference type="SAM" id="SignalP"/>
    </source>
</evidence>
<evidence type="ECO:0000313" key="3">
    <source>
        <dbReference type="Proteomes" id="UP000008633"/>
    </source>
</evidence>
<dbReference type="EMBL" id="CP002452">
    <property type="protein sequence ID" value="ADV46442.1"/>
    <property type="molecule type" value="Genomic_DNA"/>
</dbReference>
<keyword evidence="1" id="KW-0732">Signal</keyword>
<dbReference type="RefSeq" id="WP_013554133.1">
    <property type="nucleotide sequence ID" value="NC_014935.1"/>
</dbReference>
<dbReference type="STRING" id="749222.Nitsa_1189"/>
<reference evidence="3" key="2">
    <citation type="submission" date="2011-01" db="EMBL/GenBank/DDBJ databases">
        <title>The complete genome of Nitratifractor salsuginis DSM 16511.</title>
        <authorList>
            <consortium name="US DOE Joint Genome Institute (JGI-PGF)"/>
            <person name="Lucas S."/>
            <person name="Copeland A."/>
            <person name="Lapidus A."/>
            <person name="Bruce D."/>
            <person name="Goodwin L."/>
            <person name="Pitluck S."/>
            <person name="Kyrpides N."/>
            <person name="Mavromatis K."/>
            <person name="Ivanova N."/>
            <person name="Mikhailova N."/>
            <person name="Zeytun A."/>
            <person name="Detter J.C."/>
            <person name="Tapia R."/>
            <person name="Han C."/>
            <person name="Land M."/>
            <person name="Hauser L."/>
            <person name="Markowitz V."/>
            <person name="Cheng J.-F."/>
            <person name="Hugenholtz P."/>
            <person name="Woyke T."/>
            <person name="Wu D."/>
            <person name="Tindall B."/>
            <person name="Schuetze A."/>
            <person name="Brambilla E."/>
            <person name="Klenk H.-P."/>
            <person name="Eisen J.A."/>
        </authorList>
    </citation>
    <scope>NUCLEOTIDE SEQUENCE [LARGE SCALE GENOMIC DNA]</scope>
    <source>
        <strain evidence="3">DSM 16511 / JCM 12458 / E9I37-1</strain>
    </source>
</reference>
<protein>
    <submittedName>
        <fullName evidence="2">Uncharacterized protein</fullName>
    </submittedName>
</protein>
<evidence type="ECO:0000313" key="2">
    <source>
        <dbReference type="EMBL" id="ADV46442.1"/>
    </source>
</evidence>
<feature type="chain" id="PRO_5003215277" evidence="1">
    <location>
        <begin position="22"/>
        <end position="217"/>
    </location>
</feature>
<dbReference type="HOGENOM" id="CLU_1271200_0_0_7"/>
<reference evidence="2 3" key="1">
    <citation type="journal article" date="2011" name="Stand. Genomic Sci.">
        <title>Complete genome sequence of Nitratifractor salsuginis type strain (E9I37-1).</title>
        <authorList>
            <person name="Anderson I."/>
            <person name="Sikorski J."/>
            <person name="Zeytun A."/>
            <person name="Nolan M."/>
            <person name="Lapidus A."/>
            <person name="Lucas S."/>
            <person name="Hammon N."/>
            <person name="Deshpande S."/>
            <person name="Cheng J.F."/>
            <person name="Tapia R."/>
            <person name="Han C."/>
            <person name="Goodwin L."/>
            <person name="Pitluck S."/>
            <person name="Liolios K."/>
            <person name="Pagani I."/>
            <person name="Ivanova N."/>
            <person name="Huntemann M."/>
            <person name="Mavromatis K."/>
            <person name="Ovchinikova G."/>
            <person name="Pati A."/>
            <person name="Chen A."/>
            <person name="Palaniappan K."/>
            <person name="Land M."/>
            <person name="Hauser L."/>
            <person name="Brambilla E.M."/>
            <person name="Ngatchou-Djao O.D."/>
            <person name="Rohde M."/>
            <person name="Tindall B.J."/>
            <person name="Goker M."/>
            <person name="Detter J.C."/>
            <person name="Woyke T."/>
            <person name="Bristow J."/>
            <person name="Eisen J.A."/>
            <person name="Markowitz V."/>
            <person name="Hugenholtz P."/>
            <person name="Klenk H.P."/>
            <person name="Kyrpides N.C."/>
        </authorList>
    </citation>
    <scope>NUCLEOTIDE SEQUENCE [LARGE SCALE GENOMIC DNA]</scope>
    <source>
        <strain evidence="3">DSM 16511 / JCM 12458 / E9I37-1</strain>
    </source>
</reference>
<sequence length="217" mass="24616">MKRFLKVAAVGLIFGAGWANAGNMAPPEIEKYRFSDFPYKGAEWVDKDQNIKDSNKVPMQKAESMVIYQGLYKNDLYKMTGGGEPKRKIVIRQKIPCYVVPKNWAIAAKGPFKGNRKFGRRTEKIDSHTVAVYKEGNGGLQNTTLTGQHRRGLIDMKLSGGTLTDITPKKLNKSNSTIILGDNLSCLNKPNEETWNVYWKLNGKWVHMAREKFYLNQ</sequence>
<organism evidence="2 3">
    <name type="scientific">Nitratifractor salsuginis (strain DSM 16511 / JCM 12458 / E9I37-1)</name>
    <dbReference type="NCBI Taxonomy" id="749222"/>
    <lineage>
        <taxon>Bacteria</taxon>
        <taxon>Pseudomonadati</taxon>
        <taxon>Campylobacterota</taxon>
        <taxon>Epsilonproteobacteria</taxon>
        <taxon>Campylobacterales</taxon>
        <taxon>Sulfurovaceae</taxon>
        <taxon>Nitratifractor</taxon>
    </lineage>
</organism>
<dbReference type="Proteomes" id="UP000008633">
    <property type="component" value="Chromosome"/>
</dbReference>
<keyword evidence="3" id="KW-1185">Reference proteome</keyword>
<accession>E6WYD0</accession>
<feature type="signal peptide" evidence="1">
    <location>
        <begin position="1"/>
        <end position="21"/>
    </location>
</feature>
<name>E6WYD0_NITSE</name>
<dbReference type="AlphaFoldDB" id="E6WYD0"/>
<dbReference type="KEGG" id="nsa:Nitsa_1189"/>
<proteinExistence type="predicted"/>